<comment type="caution">
    <text evidence="3">The sequence shown here is derived from an EMBL/GenBank/DDBJ whole genome shotgun (WGS) entry which is preliminary data.</text>
</comment>
<protein>
    <submittedName>
        <fullName evidence="3">MFS transporter</fullName>
    </submittedName>
</protein>
<dbReference type="Pfam" id="PF03401">
    <property type="entry name" value="TctC"/>
    <property type="match status" value="1"/>
</dbReference>
<dbReference type="Gene3D" id="3.40.190.150">
    <property type="entry name" value="Bordetella uptake gene, domain 1"/>
    <property type="match status" value="1"/>
</dbReference>
<dbReference type="CDD" id="cd07012">
    <property type="entry name" value="PBP2_Bug_TTT"/>
    <property type="match status" value="1"/>
</dbReference>
<dbReference type="InterPro" id="IPR005064">
    <property type="entry name" value="BUG"/>
</dbReference>
<keyword evidence="4" id="KW-1185">Reference proteome</keyword>
<organism evidence="3 4">
    <name type="scientific">Advenella kashmirensis W13003</name>
    <dbReference type="NCBI Taxonomy" id="1424334"/>
    <lineage>
        <taxon>Bacteria</taxon>
        <taxon>Pseudomonadati</taxon>
        <taxon>Pseudomonadota</taxon>
        <taxon>Betaproteobacteria</taxon>
        <taxon>Burkholderiales</taxon>
        <taxon>Alcaligenaceae</taxon>
    </lineage>
</organism>
<dbReference type="HOGENOM" id="CLU_045683_0_2_4"/>
<proteinExistence type="inferred from homology"/>
<accession>V8QPK7</accession>
<feature type="signal peptide" evidence="2">
    <location>
        <begin position="1"/>
        <end position="22"/>
    </location>
</feature>
<dbReference type="PANTHER" id="PTHR42928:SF5">
    <property type="entry name" value="BLR1237 PROTEIN"/>
    <property type="match status" value="1"/>
</dbReference>
<evidence type="ECO:0000256" key="2">
    <source>
        <dbReference type="SAM" id="SignalP"/>
    </source>
</evidence>
<sequence length="319" mass="33843">MIGFIRKTAALILSLGCSVAVAAFPDKPVNIVVPFGAGSSTDILARGVAQELSKVWGQPVTVDNKPGAGGAIGSSSVARSKPDGYTLLMGTNGPMAANPSLYKNLTYDPLRDFEPVVLMGRLPMVLIANNDTEPMSVTELVAAAKKHPGTLNFGASNTTARVWVELLKQMASIDVATVLYSNVSGMMTDLISGRISYAFENVGPSLSQMQAGTVRALAVTTPERAAFSPDTPTIAESGLDKHQLVVWFALFAPDKTPQSVIDTVNKTVNQVLKTDALKLLSLQIGMAPVGGSAQSLKQYQESEIRKWHDLVMLTGVQIN</sequence>
<dbReference type="EMBL" id="AYXT01000012">
    <property type="protein sequence ID" value="ETF01273.1"/>
    <property type="molecule type" value="Genomic_DNA"/>
</dbReference>
<dbReference type="PATRIC" id="fig|1424334.3.peg.3738"/>
<comment type="similarity">
    <text evidence="1">Belongs to the UPF0065 (bug) family.</text>
</comment>
<dbReference type="STRING" id="1424334.W822_18620"/>
<dbReference type="PANTHER" id="PTHR42928">
    <property type="entry name" value="TRICARBOXYLATE-BINDING PROTEIN"/>
    <property type="match status" value="1"/>
</dbReference>
<name>V8QPK7_9BURK</name>
<dbReference type="InterPro" id="IPR042100">
    <property type="entry name" value="Bug_dom1"/>
</dbReference>
<dbReference type="Gene3D" id="3.40.190.10">
    <property type="entry name" value="Periplasmic binding protein-like II"/>
    <property type="match status" value="1"/>
</dbReference>
<dbReference type="AlphaFoldDB" id="V8QPK7"/>
<evidence type="ECO:0000313" key="3">
    <source>
        <dbReference type="EMBL" id="ETF01273.1"/>
    </source>
</evidence>
<evidence type="ECO:0000313" key="4">
    <source>
        <dbReference type="Proteomes" id="UP000018733"/>
    </source>
</evidence>
<dbReference type="Proteomes" id="UP000018733">
    <property type="component" value="Unassembled WGS sequence"/>
</dbReference>
<gene>
    <name evidence="3" type="ORF">W822_18620</name>
</gene>
<evidence type="ECO:0000256" key="1">
    <source>
        <dbReference type="ARBA" id="ARBA00006987"/>
    </source>
</evidence>
<dbReference type="RefSeq" id="WP_024006656.1">
    <property type="nucleotide sequence ID" value="NZ_KI650981.1"/>
</dbReference>
<feature type="chain" id="PRO_5004771886" evidence="2">
    <location>
        <begin position="23"/>
        <end position="319"/>
    </location>
</feature>
<reference evidence="3 4" key="1">
    <citation type="journal article" date="2014" name="Genome Announc.">
        <title>Draft Genome Sequence of Advenella kashmirensis Strain W13003, a Polycyclic Aromatic Hydrocarbon-Degrading Bacterium.</title>
        <authorList>
            <person name="Wang X."/>
            <person name="Jin D."/>
            <person name="Zhou L."/>
            <person name="Wu L."/>
            <person name="An W."/>
            <person name="Zhao L."/>
        </authorList>
    </citation>
    <scope>NUCLEOTIDE SEQUENCE [LARGE SCALE GENOMIC DNA]</scope>
    <source>
        <strain evidence="3 4">W13003</strain>
    </source>
</reference>
<dbReference type="SUPFAM" id="SSF53850">
    <property type="entry name" value="Periplasmic binding protein-like II"/>
    <property type="match status" value="1"/>
</dbReference>
<dbReference type="OrthoDB" id="8678477at2"/>
<dbReference type="eggNOG" id="COG3181">
    <property type="taxonomic scope" value="Bacteria"/>
</dbReference>
<dbReference type="PIRSF" id="PIRSF017082">
    <property type="entry name" value="YflP"/>
    <property type="match status" value="1"/>
</dbReference>
<keyword evidence="2" id="KW-0732">Signal</keyword>